<evidence type="ECO:0000256" key="4">
    <source>
        <dbReference type="ARBA" id="ARBA00022970"/>
    </source>
</evidence>
<dbReference type="Pfam" id="PF00324">
    <property type="entry name" value="AA_permease"/>
    <property type="match status" value="1"/>
</dbReference>
<protein>
    <submittedName>
        <fullName evidence="10">L-asparagine transporter-like permease</fullName>
    </submittedName>
</protein>
<keyword evidence="2" id="KW-0813">Transport</keyword>
<keyword evidence="4" id="KW-0029">Amino-acid transport</keyword>
<feature type="domain" description="Amino acid permease/ SLC12A" evidence="9">
    <location>
        <begin position="23"/>
        <end position="423"/>
    </location>
</feature>
<dbReference type="PANTHER" id="PTHR43495:SF5">
    <property type="entry name" value="GAMMA-AMINOBUTYRIC ACID PERMEASE"/>
    <property type="match status" value="1"/>
</dbReference>
<reference evidence="10 11" key="1">
    <citation type="submission" date="2020-03" db="EMBL/GenBank/DDBJ databases">
        <title>Genomic Encyclopedia of Type Strains, Phase III (KMG-III): the genomes of soil and plant-associated and newly described type strains.</title>
        <authorList>
            <person name="Whitman W."/>
        </authorList>
    </citation>
    <scope>NUCLEOTIDE SEQUENCE [LARGE SCALE GENOMIC DNA]</scope>
    <source>
        <strain evidence="10 11">CECT 4207</strain>
    </source>
</reference>
<dbReference type="PIRSF" id="PIRSF006060">
    <property type="entry name" value="AA_transporter"/>
    <property type="match status" value="1"/>
</dbReference>
<feature type="transmembrane region" description="Helical" evidence="8">
    <location>
        <begin position="164"/>
        <end position="183"/>
    </location>
</feature>
<feature type="transmembrane region" description="Helical" evidence="8">
    <location>
        <begin position="100"/>
        <end position="118"/>
    </location>
</feature>
<feature type="transmembrane region" description="Helical" evidence="8">
    <location>
        <begin position="203"/>
        <end position="226"/>
    </location>
</feature>
<dbReference type="Gene3D" id="1.20.1740.10">
    <property type="entry name" value="Amino acid/polyamine transporter I"/>
    <property type="match status" value="1"/>
</dbReference>
<feature type="transmembrane region" description="Helical" evidence="8">
    <location>
        <begin position="289"/>
        <end position="308"/>
    </location>
</feature>
<dbReference type="PANTHER" id="PTHR43495">
    <property type="entry name" value="GABA PERMEASE"/>
    <property type="match status" value="1"/>
</dbReference>
<keyword evidence="6 8" id="KW-0472">Membrane</keyword>
<evidence type="ECO:0000256" key="8">
    <source>
        <dbReference type="SAM" id="Phobius"/>
    </source>
</evidence>
<feature type="transmembrane region" description="Helical" evidence="8">
    <location>
        <begin position="247"/>
        <end position="269"/>
    </location>
</feature>
<dbReference type="EMBL" id="JAAOZD010000003">
    <property type="protein sequence ID" value="NIJ01291.1"/>
    <property type="molecule type" value="Genomic_DNA"/>
</dbReference>
<keyword evidence="5 8" id="KW-1133">Transmembrane helix</keyword>
<comment type="caution">
    <text evidence="10">The sequence shown here is derived from an EMBL/GenBank/DDBJ whole genome shotgun (WGS) entry which is preliminary data.</text>
</comment>
<feature type="transmembrane region" description="Helical" evidence="8">
    <location>
        <begin position="336"/>
        <end position="356"/>
    </location>
</feature>
<keyword evidence="3 8" id="KW-0812">Transmembrane</keyword>
<feature type="transmembrane region" description="Helical" evidence="8">
    <location>
        <begin position="52"/>
        <end position="69"/>
    </location>
</feature>
<gene>
    <name evidence="10" type="ORF">FHR86_001612</name>
</gene>
<feature type="transmembrane region" description="Helical" evidence="8">
    <location>
        <begin position="25"/>
        <end position="46"/>
    </location>
</feature>
<feature type="transmembrane region" description="Helical" evidence="8">
    <location>
        <begin position="403"/>
        <end position="421"/>
    </location>
</feature>
<dbReference type="Proteomes" id="UP000802392">
    <property type="component" value="Unassembled WGS sequence"/>
</dbReference>
<name>A0ABX0TK72_9MICC</name>
<feature type="region of interest" description="Disordered" evidence="7">
    <location>
        <begin position="481"/>
        <end position="500"/>
    </location>
</feature>
<evidence type="ECO:0000313" key="11">
    <source>
        <dbReference type="Proteomes" id="UP000802392"/>
    </source>
</evidence>
<feature type="compositionally biased region" description="Polar residues" evidence="7">
    <location>
        <begin position="481"/>
        <end position="492"/>
    </location>
</feature>
<evidence type="ECO:0000259" key="9">
    <source>
        <dbReference type="Pfam" id="PF00324"/>
    </source>
</evidence>
<evidence type="ECO:0000256" key="7">
    <source>
        <dbReference type="SAM" id="MobiDB-lite"/>
    </source>
</evidence>
<accession>A0ABX0TK72</accession>
<evidence type="ECO:0000256" key="1">
    <source>
        <dbReference type="ARBA" id="ARBA00004141"/>
    </source>
</evidence>
<evidence type="ECO:0000313" key="10">
    <source>
        <dbReference type="EMBL" id="NIJ01291.1"/>
    </source>
</evidence>
<dbReference type="InterPro" id="IPR004841">
    <property type="entry name" value="AA-permease/SLC12A_dom"/>
</dbReference>
<proteinExistence type="predicted"/>
<evidence type="ECO:0000256" key="5">
    <source>
        <dbReference type="ARBA" id="ARBA00022989"/>
    </source>
</evidence>
<evidence type="ECO:0000256" key="3">
    <source>
        <dbReference type="ARBA" id="ARBA00022692"/>
    </source>
</evidence>
<feature type="transmembrane region" description="Helical" evidence="8">
    <location>
        <begin position="427"/>
        <end position="449"/>
    </location>
</feature>
<sequence>MASFSEIQEREGGLKRQLTSRQMTMIALGGAIGTGLFLGSKFAIGFAGPSVIISYAIGGFIALLLMGSLSEMTVAHPTSGSFGAFAEHYVSPLAGFQVKYMYWSCIVLAVGTEVTAVGEYMKLWFPDVPSLLWVILFSALLIGVNTMNVKVFGTLEYWFSSIKVFAIVAFILLGAYIVFGARTEGTGFQNYSAEGGFFPNGLSGTWFAVIVSIFSYLSIEMIAIAAGEAKDPATAVKKAFRTTIARLLLFYIVTLALILAIAPVSQILAGGSPFVTVMQNLGIPFADSLLTFVVIIAALSAMNSQLYISTRMIFSLSRGGDAPAVFGKLRSNGAPVNALVLSTAGIAIATVVYAMFPETAFTFMMAISMFGAMFTWFMIFVTHWFFRRSIKRSGSELTFKTRFFPAGTILGAILMLAIAISTLGTEAFGMTLVFGLPSLALVTALYYVLRRRKRQALIPERGEKSYAGWAANTERNTAVVSAENSTNSTTSRGLPDAAPAAWDRSNRFTASSAVSATWRASQP</sequence>
<evidence type="ECO:0000256" key="6">
    <source>
        <dbReference type="ARBA" id="ARBA00023136"/>
    </source>
</evidence>
<evidence type="ECO:0000256" key="2">
    <source>
        <dbReference type="ARBA" id="ARBA00022448"/>
    </source>
</evidence>
<feature type="transmembrane region" description="Helical" evidence="8">
    <location>
        <begin position="362"/>
        <end position="382"/>
    </location>
</feature>
<keyword evidence="11" id="KW-1185">Reference proteome</keyword>
<organism evidence="10 11">
    <name type="scientific">Paenarthrobacter ilicis</name>
    <dbReference type="NCBI Taxonomy" id="43665"/>
    <lineage>
        <taxon>Bacteria</taxon>
        <taxon>Bacillati</taxon>
        <taxon>Actinomycetota</taxon>
        <taxon>Actinomycetes</taxon>
        <taxon>Micrococcales</taxon>
        <taxon>Micrococcaceae</taxon>
        <taxon>Paenarthrobacter</taxon>
    </lineage>
</organism>
<feature type="transmembrane region" description="Helical" evidence="8">
    <location>
        <begin position="130"/>
        <end position="152"/>
    </location>
</feature>
<comment type="subcellular location">
    <subcellularLocation>
        <location evidence="1">Membrane</location>
        <topology evidence="1">Multi-pass membrane protein</topology>
    </subcellularLocation>
</comment>